<proteinExistence type="predicted"/>
<dbReference type="AlphaFoldDB" id="A0A2A6B4B9"/>
<evidence type="ECO:0000313" key="1">
    <source>
        <dbReference type="EnsemblMetazoa" id="PPA44791.1"/>
    </source>
</evidence>
<accession>A0A8R1Z3P2</accession>
<reference evidence="2" key="1">
    <citation type="journal article" date="2008" name="Nat. Genet.">
        <title>The Pristionchus pacificus genome provides a unique perspective on nematode lifestyle and parasitism.</title>
        <authorList>
            <person name="Dieterich C."/>
            <person name="Clifton S.W."/>
            <person name="Schuster L.N."/>
            <person name="Chinwalla A."/>
            <person name="Delehaunty K."/>
            <person name="Dinkelacker I."/>
            <person name="Fulton L."/>
            <person name="Fulton R."/>
            <person name="Godfrey J."/>
            <person name="Minx P."/>
            <person name="Mitreva M."/>
            <person name="Roeseler W."/>
            <person name="Tian H."/>
            <person name="Witte H."/>
            <person name="Yang S.P."/>
            <person name="Wilson R.K."/>
            <person name="Sommer R.J."/>
        </authorList>
    </citation>
    <scope>NUCLEOTIDE SEQUENCE [LARGE SCALE GENOMIC DNA]</scope>
    <source>
        <strain evidence="2">PS312</strain>
    </source>
</reference>
<gene>
    <name evidence="1" type="primary">WBGene00283160</name>
</gene>
<organism evidence="1 2">
    <name type="scientific">Pristionchus pacificus</name>
    <name type="common">Parasitic nematode worm</name>
    <dbReference type="NCBI Taxonomy" id="54126"/>
    <lineage>
        <taxon>Eukaryota</taxon>
        <taxon>Metazoa</taxon>
        <taxon>Ecdysozoa</taxon>
        <taxon>Nematoda</taxon>
        <taxon>Chromadorea</taxon>
        <taxon>Rhabditida</taxon>
        <taxon>Rhabditina</taxon>
        <taxon>Diplogasteromorpha</taxon>
        <taxon>Diplogasteroidea</taxon>
        <taxon>Neodiplogasteridae</taxon>
        <taxon>Pristionchus</taxon>
    </lineage>
</organism>
<name>A0A2A6B4B9_PRIPA</name>
<reference evidence="1" key="2">
    <citation type="submission" date="2022-06" db="UniProtKB">
        <authorList>
            <consortium name="EnsemblMetazoa"/>
        </authorList>
    </citation>
    <scope>IDENTIFICATION</scope>
    <source>
        <strain evidence="1">PS312</strain>
    </source>
</reference>
<keyword evidence="2" id="KW-1185">Reference proteome</keyword>
<protein>
    <submittedName>
        <fullName evidence="1">Uncharacterized protein</fullName>
    </submittedName>
</protein>
<accession>A0A2A6B4B9</accession>
<evidence type="ECO:0000313" key="2">
    <source>
        <dbReference type="Proteomes" id="UP000005239"/>
    </source>
</evidence>
<dbReference type="EnsemblMetazoa" id="PPA44791.1">
    <property type="protein sequence ID" value="PPA44791.1"/>
    <property type="gene ID" value="WBGene00283160"/>
</dbReference>
<dbReference type="Proteomes" id="UP000005239">
    <property type="component" value="Unassembled WGS sequence"/>
</dbReference>
<sequence length="103" mass="11782">MIMEDNDLLVIRIDGFLSLAAPISLLTRLEHRLQCAPHHRSILKQGEDTLLLLWRRWHGGTPRAHALNDLLQQYEQKTYLDNSFSTTICASAPLADRLSFAKE</sequence>